<sequence>MRKSSTLRSLLAGAAVVLSVCGASAQEAFDQPYYGGGYAPAPGYSYGGYGADWREGPGVRVAPVRYDQGYYYGGYQYPAGGYGGGDYRRAAYTNADVYVGPTPAYARPVYRRYARNYYAPAGGGYYTTSRYDAPRRHCCRALY</sequence>
<protein>
    <submittedName>
        <fullName evidence="1">Uncharacterized protein</fullName>
    </submittedName>
</protein>
<evidence type="ECO:0000313" key="1">
    <source>
        <dbReference type="EMBL" id="CAJ0864431.1"/>
    </source>
</evidence>
<dbReference type="AlphaFoldDB" id="A0AA48RDW2"/>
<gene>
    <name evidence="1" type="ORF">AMST5_01673</name>
</gene>
<organism evidence="1">
    <name type="scientific">freshwater sediment metagenome</name>
    <dbReference type="NCBI Taxonomy" id="556182"/>
    <lineage>
        <taxon>unclassified sequences</taxon>
        <taxon>metagenomes</taxon>
        <taxon>ecological metagenomes</taxon>
    </lineage>
</organism>
<accession>A0AA48RDW2</accession>
<dbReference type="EMBL" id="OY288114">
    <property type="protein sequence ID" value="CAJ0864431.1"/>
    <property type="molecule type" value="Genomic_DNA"/>
</dbReference>
<name>A0AA48RDW2_9ZZZZ</name>
<reference evidence="1" key="1">
    <citation type="submission" date="2023-07" db="EMBL/GenBank/DDBJ databases">
        <authorList>
            <person name="Pelsma A.J. K."/>
        </authorList>
    </citation>
    <scope>NUCLEOTIDE SEQUENCE</scope>
</reference>
<proteinExistence type="predicted"/>